<comment type="caution">
    <text evidence="2">The sequence shown here is derived from an EMBL/GenBank/DDBJ whole genome shotgun (WGS) entry which is preliminary data.</text>
</comment>
<feature type="compositionally biased region" description="Low complexity" evidence="1">
    <location>
        <begin position="437"/>
        <end position="449"/>
    </location>
</feature>
<sequence length="581" mass="62965">MRRWPPTARLWRASVPQQRAVTPRSRLFGKLTGGDPERHDVQHFRVPCASSGDITVSLHNVGDQHRSSDPLLIWLPPFSASHASNLKSESWDGSSSPPVADIPSWLPRYPTAVINYRWSPLSEDAPELPPPENGESIAPLRWPTPIHDVLFGYSWILNNLAPPDGERRDVYVCGSYLGAGLAAGLALTESHARQPMAVRGLVAYNGIYDWTMFLPDHPVRQHRGAKKDKPSSSSSQTAGRVKLPSLASLRRSFAKAPPENQDPAFRLLKQRMPALFDTPGDLFDPFASACLFFHSAALHVPPDFTTSVTATAAASDMSQAIDALASLSLSSASSSSRWDEQGYGDGDGDGDDECPRSDAVLLAATKAPRKGYLIFPPRRSTLVVPETLLLSSSSLSSSLSSSCRNNNSNAPPPPPPSTTTGAAAAAAAAAAKAVAPASASASASASARPTKAKRATMRRKLAGDEQHQQQQKHHHHDPAEKNNFTVQAHELGWLMQRSVAMVELKERMQRETEFEDSDARVAEAERRVQCESVSGEAGAEGVAGEEEEEEEEEEESSSMSGGLDERGQELVAEWLYERMGM</sequence>
<protein>
    <recommendedName>
        <fullName evidence="4">Alpha/beta hydrolase fold-3 domain-containing protein</fullName>
    </recommendedName>
</protein>
<dbReference type="EMBL" id="JAULSN010000001">
    <property type="protein sequence ID" value="KAK3384180.1"/>
    <property type="molecule type" value="Genomic_DNA"/>
</dbReference>
<feature type="compositionally biased region" description="Basic residues" evidence="1">
    <location>
        <begin position="450"/>
        <end position="460"/>
    </location>
</feature>
<dbReference type="AlphaFoldDB" id="A0AAE0NMM8"/>
<feature type="region of interest" description="Disordered" evidence="1">
    <location>
        <begin position="437"/>
        <end position="480"/>
    </location>
</feature>
<keyword evidence="3" id="KW-1185">Reference proteome</keyword>
<feature type="region of interest" description="Disordered" evidence="1">
    <location>
        <begin position="335"/>
        <end position="356"/>
    </location>
</feature>
<proteinExistence type="predicted"/>
<name>A0AAE0NMM8_9PEZI</name>
<dbReference type="InterPro" id="IPR029058">
    <property type="entry name" value="AB_hydrolase_fold"/>
</dbReference>
<feature type="compositionally biased region" description="Low complexity" evidence="1">
    <location>
        <begin position="397"/>
        <end position="409"/>
    </location>
</feature>
<feature type="region of interest" description="Disordered" evidence="1">
    <location>
        <begin position="220"/>
        <end position="240"/>
    </location>
</feature>
<organism evidence="2 3">
    <name type="scientific">Lasiosphaeria ovina</name>
    <dbReference type="NCBI Taxonomy" id="92902"/>
    <lineage>
        <taxon>Eukaryota</taxon>
        <taxon>Fungi</taxon>
        <taxon>Dikarya</taxon>
        <taxon>Ascomycota</taxon>
        <taxon>Pezizomycotina</taxon>
        <taxon>Sordariomycetes</taxon>
        <taxon>Sordariomycetidae</taxon>
        <taxon>Sordariales</taxon>
        <taxon>Lasiosphaeriaceae</taxon>
        <taxon>Lasiosphaeria</taxon>
    </lineage>
</organism>
<dbReference type="Proteomes" id="UP001287356">
    <property type="component" value="Unassembled WGS sequence"/>
</dbReference>
<gene>
    <name evidence="2" type="ORF">B0T24DRAFT_662548</name>
</gene>
<feature type="compositionally biased region" description="Acidic residues" evidence="1">
    <location>
        <begin position="543"/>
        <end position="556"/>
    </location>
</feature>
<dbReference type="Gene3D" id="3.40.50.1820">
    <property type="entry name" value="alpha/beta hydrolase"/>
    <property type="match status" value="1"/>
</dbReference>
<reference evidence="2" key="1">
    <citation type="journal article" date="2023" name="Mol. Phylogenet. Evol.">
        <title>Genome-scale phylogeny and comparative genomics of the fungal order Sordariales.</title>
        <authorList>
            <person name="Hensen N."/>
            <person name="Bonometti L."/>
            <person name="Westerberg I."/>
            <person name="Brannstrom I.O."/>
            <person name="Guillou S."/>
            <person name="Cros-Aarteil S."/>
            <person name="Calhoun S."/>
            <person name="Haridas S."/>
            <person name="Kuo A."/>
            <person name="Mondo S."/>
            <person name="Pangilinan J."/>
            <person name="Riley R."/>
            <person name="LaButti K."/>
            <person name="Andreopoulos B."/>
            <person name="Lipzen A."/>
            <person name="Chen C."/>
            <person name="Yan M."/>
            <person name="Daum C."/>
            <person name="Ng V."/>
            <person name="Clum A."/>
            <person name="Steindorff A."/>
            <person name="Ohm R.A."/>
            <person name="Martin F."/>
            <person name="Silar P."/>
            <person name="Natvig D.O."/>
            <person name="Lalanne C."/>
            <person name="Gautier V."/>
            <person name="Ament-Velasquez S.L."/>
            <person name="Kruys A."/>
            <person name="Hutchinson M.I."/>
            <person name="Powell A.J."/>
            <person name="Barry K."/>
            <person name="Miller A.N."/>
            <person name="Grigoriev I.V."/>
            <person name="Debuchy R."/>
            <person name="Gladieux P."/>
            <person name="Hiltunen Thoren M."/>
            <person name="Johannesson H."/>
        </authorList>
    </citation>
    <scope>NUCLEOTIDE SEQUENCE</scope>
    <source>
        <strain evidence="2">CBS 958.72</strain>
    </source>
</reference>
<feature type="region of interest" description="Disordered" evidence="1">
    <location>
        <begin position="526"/>
        <end position="569"/>
    </location>
</feature>
<evidence type="ECO:0008006" key="4">
    <source>
        <dbReference type="Google" id="ProtNLM"/>
    </source>
</evidence>
<evidence type="ECO:0000313" key="2">
    <source>
        <dbReference type="EMBL" id="KAK3384180.1"/>
    </source>
</evidence>
<dbReference type="SUPFAM" id="SSF53474">
    <property type="entry name" value="alpha/beta-Hydrolases"/>
    <property type="match status" value="1"/>
</dbReference>
<evidence type="ECO:0000313" key="3">
    <source>
        <dbReference type="Proteomes" id="UP001287356"/>
    </source>
</evidence>
<feature type="compositionally biased region" description="Low complexity" evidence="1">
    <location>
        <begin position="531"/>
        <end position="542"/>
    </location>
</feature>
<accession>A0AAE0NMM8</accession>
<reference evidence="2" key="2">
    <citation type="submission" date="2023-06" db="EMBL/GenBank/DDBJ databases">
        <authorList>
            <consortium name="Lawrence Berkeley National Laboratory"/>
            <person name="Haridas S."/>
            <person name="Hensen N."/>
            <person name="Bonometti L."/>
            <person name="Westerberg I."/>
            <person name="Brannstrom I.O."/>
            <person name="Guillou S."/>
            <person name="Cros-Aarteil S."/>
            <person name="Calhoun S."/>
            <person name="Kuo A."/>
            <person name="Mondo S."/>
            <person name="Pangilinan J."/>
            <person name="Riley R."/>
            <person name="Labutti K."/>
            <person name="Andreopoulos B."/>
            <person name="Lipzen A."/>
            <person name="Chen C."/>
            <person name="Yanf M."/>
            <person name="Daum C."/>
            <person name="Ng V."/>
            <person name="Clum A."/>
            <person name="Steindorff A."/>
            <person name="Ohm R."/>
            <person name="Martin F."/>
            <person name="Silar P."/>
            <person name="Natvig D."/>
            <person name="Lalanne C."/>
            <person name="Gautier V."/>
            <person name="Ament-Velasquez S.L."/>
            <person name="Kruys A."/>
            <person name="Hutchinson M.I."/>
            <person name="Powell A.J."/>
            <person name="Barry K."/>
            <person name="Miller A.N."/>
            <person name="Grigoriev I.V."/>
            <person name="Debuchy R."/>
            <person name="Gladieux P."/>
            <person name="Thoren M.H."/>
            <person name="Johannesson H."/>
        </authorList>
    </citation>
    <scope>NUCLEOTIDE SEQUENCE</scope>
    <source>
        <strain evidence="2">CBS 958.72</strain>
    </source>
</reference>
<evidence type="ECO:0000256" key="1">
    <source>
        <dbReference type="SAM" id="MobiDB-lite"/>
    </source>
</evidence>
<feature type="region of interest" description="Disordered" evidence="1">
    <location>
        <begin position="397"/>
        <end position="424"/>
    </location>
</feature>